<evidence type="ECO:0000313" key="3">
    <source>
        <dbReference type="Proteomes" id="UP000823388"/>
    </source>
</evidence>
<comment type="caution">
    <text evidence="2">The sequence shown here is derived from an EMBL/GenBank/DDBJ whole genome shotgun (WGS) entry which is preliminary data.</text>
</comment>
<reference evidence="2" key="1">
    <citation type="submission" date="2020-05" db="EMBL/GenBank/DDBJ databases">
        <title>WGS assembly of Panicum virgatum.</title>
        <authorList>
            <person name="Lovell J.T."/>
            <person name="Jenkins J."/>
            <person name="Shu S."/>
            <person name="Juenger T.E."/>
            <person name="Schmutz J."/>
        </authorList>
    </citation>
    <scope>NUCLEOTIDE SEQUENCE</scope>
    <source>
        <strain evidence="2">AP13</strain>
    </source>
</reference>
<proteinExistence type="predicted"/>
<feature type="region of interest" description="Disordered" evidence="1">
    <location>
        <begin position="54"/>
        <end position="97"/>
    </location>
</feature>
<protein>
    <submittedName>
        <fullName evidence="2">Uncharacterized protein</fullName>
    </submittedName>
</protein>
<dbReference type="Proteomes" id="UP000823388">
    <property type="component" value="Chromosome 8N"/>
</dbReference>
<organism evidence="2 3">
    <name type="scientific">Panicum virgatum</name>
    <name type="common">Blackwell switchgrass</name>
    <dbReference type="NCBI Taxonomy" id="38727"/>
    <lineage>
        <taxon>Eukaryota</taxon>
        <taxon>Viridiplantae</taxon>
        <taxon>Streptophyta</taxon>
        <taxon>Embryophyta</taxon>
        <taxon>Tracheophyta</taxon>
        <taxon>Spermatophyta</taxon>
        <taxon>Magnoliopsida</taxon>
        <taxon>Liliopsida</taxon>
        <taxon>Poales</taxon>
        <taxon>Poaceae</taxon>
        <taxon>PACMAD clade</taxon>
        <taxon>Panicoideae</taxon>
        <taxon>Panicodae</taxon>
        <taxon>Paniceae</taxon>
        <taxon>Panicinae</taxon>
        <taxon>Panicum</taxon>
        <taxon>Panicum sect. Hiantes</taxon>
    </lineage>
</organism>
<feature type="compositionally biased region" description="Low complexity" evidence="1">
    <location>
        <begin position="74"/>
        <end position="91"/>
    </location>
</feature>
<sequence>MSMMKMQTRKGKPWLKKLKNGLPPANQLEEIFTGQTVDGTLVYVPGQDFFEGGEQHEGDEYALGDDASEDFMDTPTSSSSRKRSMASTTSTCDSPVKKTKSPMVKYMRQIATKFSESVHINQQVMTKLLAHKVETKKEKDLFSVKMCQELAFECGVGLDIPNVLEMGKLFKDSFQREIFCGLQNAEAWFNYFKAWCMENNMYLSGTISCGEPICGM</sequence>
<evidence type="ECO:0000313" key="2">
    <source>
        <dbReference type="EMBL" id="KAG2557203.1"/>
    </source>
</evidence>
<dbReference type="EMBL" id="CM029052">
    <property type="protein sequence ID" value="KAG2557203.1"/>
    <property type="molecule type" value="Genomic_DNA"/>
</dbReference>
<accession>A0A8T0P614</accession>
<gene>
    <name evidence="2" type="ORF">PVAP13_8NG242800</name>
</gene>
<feature type="compositionally biased region" description="Acidic residues" evidence="1">
    <location>
        <begin position="60"/>
        <end position="72"/>
    </location>
</feature>
<evidence type="ECO:0000256" key="1">
    <source>
        <dbReference type="SAM" id="MobiDB-lite"/>
    </source>
</evidence>
<name>A0A8T0P614_PANVG</name>
<dbReference type="PANTHER" id="PTHR47069">
    <property type="match status" value="1"/>
</dbReference>
<keyword evidence="3" id="KW-1185">Reference proteome</keyword>
<dbReference type="PANTHER" id="PTHR47069:SF12">
    <property type="entry name" value="OS01G0545800 PROTEIN"/>
    <property type="match status" value="1"/>
</dbReference>
<dbReference type="AlphaFoldDB" id="A0A8T0P614"/>